<sequence length="332" mass="38189">MADIQKSFIDYHNQIRLGTYDENQTLRDKRDLLINELKESLRGEKIPNTEKKLTFSKIDQGSYSMHTGVKPLDDDYDIDVGVIFDINTDDYDSKALKKLVRDKLDKRSNRDVSYNRPCVSVNYAAGYHVDIPIYAKNGDSMHIAWGKETSSEHVWYESDPEGLKRWVKDVSHDSEQRAQFRRCLRYLKRWKNKKFTSNGNTAPPSIGLTIQARTSFVFKKEDDLSCLVGIAKGIRDSFTSSWSIDDMKSYHVVDVALPVAPYKNVYYKMTKKQLDNFYRKIDELVEALEVAQVEESLSECSKILNKVFGDFPEISDAVKSNKQPYLPTGMSA</sequence>
<dbReference type="GO" id="GO:0051607">
    <property type="term" value="P:defense response to virus"/>
    <property type="evidence" value="ECO:0007669"/>
    <property type="project" value="UniProtKB-KW"/>
</dbReference>
<keyword evidence="5" id="KW-0067">ATP-binding</keyword>
<keyword evidence="4" id="KW-0547">Nucleotide-binding</keyword>
<evidence type="ECO:0000256" key="8">
    <source>
        <dbReference type="ARBA" id="ARBA00023118"/>
    </source>
</evidence>
<dbReference type="GO" id="GO:0046872">
    <property type="term" value="F:metal ion binding"/>
    <property type="evidence" value="ECO:0007669"/>
    <property type="project" value="UniProtKB-KW"/>
</dbReference>
<comment type="caution">
    <text evidence="12">The sequence shown here is derived from an EMBL/GenBank/DDBJ whole genome shotgun (WGS) entry which is preliminary data.</text>
</comment>
<evidence type="ECO:0000313" key="13">
    <source>
        <dbReference type="Proteomes" id="UP000319828"/>
    </source>
</evidence>
<dbReference type="GO" id="GO:0009117">
    <property type="term" value="P:nucleotide metabolic process"/>
    <property type="evidence" value="ECO:0007669"/>
    <property type="project" value="UniProtKB-KW"/>
</dbReference>
<evidence type="ECO:0000256" key="3">
    <source>
        <dbReference type="ARBA" id="ARBA00022723"/>
    </source>
</evidence>
<evidence type="ECO:0000313" key="12">
    <source>
        <dbReference type="EMBL" id="TVO35889.1"/>
    </source>
</evidence>
<evidence type="ECO:0000256" key="4">
    <source>
        <dbReference type="ARBA" id="ARBA00022741"/>
    </source>
</evidence>
<dbReference type="EMBL" id="VMKJ01000021">
    <property type="protein sequence ID" value="TVO35889.1"/>
    <property type="molecule type" value="Genomic_DNA"/>
</dbReference>
<keyword evidence="2" id="KW-0548">Nucleotidyltransferase</keyword>
<dbReference type="GO" id="GO:0005524">
    <property type="term" value="F:ATP binding"/>
    <property type="evidence" value="ECO:0007669"/>
    <property type="project" value="UniProtKB-KW"/>
</dbReference>
<protein>
    <recommendedName>
        <fullName evidence="9">Cyclic GMP-AMP synthase</fullName>
    </recommendedName>
</protein>
<keyword evidence="6" id="KW-0460">Magnesium</keyword>
<reference evidence="12 13" key="1">
    <citation type="submission" date="2019-07" db="EMBL/GenBank/DDBJ databases">
        <title>The draft genome sequence of Vibrio algivorus M1486.</title>
        <authorList>
            <person name="Meng X."/>
        </authorList>
    </citation>
    <scope>NUCLEOTIDE SEQUENCE [LARGE SCALE GENOMIC DNA]</scope>
    <source>
        <strain evidence="12 13">M1486</strain>
    </source>
</reference>
<dbReference type="AlphaFoldDB" id="A0A557P5K1"/>
<comment type="catalytic activity">
    <reaction evidence="10">
        <text>GTP + ATP = 3',3'-cGAMP + 2 diphosphate</text>
        <dbReference type="Rhea" id="RHEA:35647"/>
        <dbReference type="ChEBI" id="CHEBI:30616"/>
        <dbReference type="ChEBI" id="CHEBI:33019"/>
        <dbReference type="ChEBI" id="CHEBI:37565"/>
        <dbReference type="ChEBI" id="CHEBI:71501"/>
    </reaction>
    <physiologicalReaction direction="left-to-right" evidence="10">
        <dbReference type="Rhea" id="RHEA:35648"/>
    </physiologicalReaction>
</comment>
<dbReference type="InterPro" id="IPR006116">
    <property type="entry name" value="NT_2-5OAS_ClassI-CCAase"/>
</dbReference>
<dbReference type="OrthoDB" id="5569081at2"/>
<evidence type="ECO:0000256" key="10">
    <source>
        <dbReference type="ARBA" id="ARBA00048304"/>
    </source>
</evidence>
<evidence type="ECO:0000256" key="5">
    <source>
        <dbReference type="ARBA" id="ARBA00022840"/>
    </source>
</evidence>
<evidence type="ECO:0000256" key="2">
    <source>
        <dbReference type="ARBA" id="ARBA00022695"/>
    </source>
</evidence>
<dbReference type="Pfam" id="PF21654">
    <property type="entry name" value="DncV-like_NTFase"/>
    <property type="match status" value="1"/>
</dbReference>
<dbReference type="GO" id="GO:0016779">
    <property type="term" value="F:nucleotidyltransferase activity"/>
    <property type="evidence" value="ECO:0007669"/>
    <property type="project" value="UniProtKB-KW"/>
</dbReference>
<evidence type="ECO:0000256" key="6">
    <source>
        <dbReference type="ARBA" id="ARBA00022842"/>
    </source>
</evidence>
<keyword evidence="1 12" id="KW-0808">Transferase</keyword>
<gene>
    <name evidence="12" type="ORF">FOF44_10885</name>
</gene>
<name>A0A557P5K1_9VIBR</name>
<keyword evidence="8" id="KW-0051">Antiviral defense</keyword>
<organism evidence="12 13">
    <name type="scientific">Vibrio algivorus</name>
    <dbReference type="NCBI Taxonomy" id="1667024"/>
    <lineage>
        <taxon>Bacteria</taxon>
        <taxon>Pseudomonadati</taxon>
        <taxon>Pseudomonadota</taxon>
        <taxon>Gammaproteobacteria</taxon>
        <taxon>Vibrionales</taxon>
        <taxon>Vibrionaceae</taxon>
        <taxon>Vibrio</taxon>
    </lineage>
</organism>
<feature type="domain" description="Cyclic GMP-AMP synthase DncV-like nucleotidyltransferase" evidence="11">
    <location>
        <begin position="59"/>
        <end position="134"/>
    </location>
</feature>
<evidence type="ECO:0000259" key="11">
    <source>
        <dbReference type="Pfam" id="PF21654"/>
    </source>
</evidence>
<dbReference type="Proteomes" id="UP000319828">
    <property type="component" value="Unassembled WGS sequence"/>
</dbReference>
<keyword evidence="3" id="KW-0479">Metal-binding</keyword>
<evidence type="ECO:0000256" key="7">
    <source>
        <dbReference type="ARBA" id="ARBA00023080"/>
    </source>
</evidence>
<dbReference type="InterPro" id="IPR048445">
    <property type="entry name" value="DncV-like_NTFase"/>
</dbReference>
<accession>A0A557P5K1</accession>
<evidence type="ECO:0000256" key="9">
    <source>
        <dbReference type="ARBA" id="ARBA00044145"/>
    </source>
</evidence>
<dbReference type="CDD" id="cd05400">
    <property type="entry name" value="NT_2-5OAS_ClassI-CCAase"/>
    <property type="match status" value="1"/>
</dbReference>
<proteinExistence type="predicted"/>
<keyword evidence="7" id="KW-0546">Nucleotide metabolism</keyword>
<evidence type="ECO:0000256" key="1">
    <source>
        <dbReference type="ARBA" id="ARBA00022679"/>
    </source>
</evidence>
<dbReference type="RefSeq" id="WP_144388376.1">
    <property type="nucleotide sequence ID" value="NZ_CANNCB010000029.1"/>
</dbReference>